<evidence type="ECO:0000313" key="1">
    <source>
        <dbReference type="EMBL" id="ESA14880.1"/>
    </source>
</evidence>
<organism evidence="1">
    <name type="scientific">Rhizophagus irregularis (strain DAOM 181602 / DAOM 197198 / MUCL 43194)</name>
    <name type="common">Arbuscular mycorrhizal fungus</name>
    <name type="synonym">Glomus intraradices</name>
    <dbReference type="NCBI Taxonomy" id="747089"/>
    <lineage>
        <taxon>Eukaryota</taxon>
        <taxon>Fungi</taxon>
        <taxon>Fungi incertae sedis</taxon>
        <taxon>Mucoromycota</taxon>
        <taxon>Glomeromycotina</taxon>
        <taxon>Glomeromycetes</taxon>
        <taxon>Glomerales</taxon>
        <taxon>Glomeraceae</taxon>
        <taxon>Rhizophagus</taxon>
    </lineage>
</organism>
<gene>
    <name evidence="1" type="ORF">GLOINDRAFT_24487</name>
</gene>
<protein>
    <submittedName>
        <fullName evidence="1">Uncharacterized protein</fullName>
    </submittedName>
</protein>
<name>U9U3D1_RHIID</name>
<dbReference type="EMBL" id="KI282492">
    <property type="protein sequence ID" value="ESA14880.1"/>
    <property type="molecule type" value="Genomic_DNA"/>
</dbReference>
<dbReference type="HOGENOM" id="CLU_2543742_0_0_1"/>
<reference evidence="1" key="1">
    <citation type="submission" date="2013-07" db="EMBL/GenBank/DDBJ databases">
        <title>The genome of an arbuscular mycorrhizal fungus provides insights into the evolution of the oldest plant symbiosis.</title>
        <authorList>
            <consortium name="DOE Joint Genome Institute"/>
            <person name="Tisserant E."/>
            <person name="Malbreil M."/>
            <person name="Kuo A."/>
            <person name="Kohler A."/>
            <person name="Symeonidi A."/>
            <person name="Balestrini R."/>
            <person name="Charron P."/>
            <person name="Duensing N."/>
            <person name="Frei-dit-Frey N."/>
            <person name="Gianinazzi-Pearson V."/>
            <person name="Gilbert B."/>
            <person name="Handa Y."/>
            <person name="Hijri M."/>
            <person name="Kaul R."/>
            <person name="Kawaguchi M."/>
            <person name="Krajinski F."/>
            <person name="Lammers P."/>
            <person name="Lapierre D."/>
            <person name="Masclaux F.G."/>
            <person name="Murat C."/>
            <person name="Morin E."/>
            <person name="Ndikumana S."/>
            <person name="Pagni M."/>
            <person name="Petitpierre D."/>
            <person name="Requena N."/>
            <person name="Rosikiewicz P."/>
            <person name="Riley R."/>
            <person name="Saito K."/>
            <person name="San Clemente H."/>
            <person name="Shapiro H."/>
            <person name="van Tuinen D."/>
            <person name="Becard G."/>
            <person name="Bonfante P."/>
            <person name="Paszkowski U."/>
            <person name="Shachar-Hill Y."/>
            <person name="Young J.P."/>
            <person name="Sanders I.R."/>
            <person name="Henrissat B."/>
            <person name="Rensing S.A."/>
            <person name="Grigoriev I.V."/>
            <person name="Corradi N."/>
            <person name="Roux C."/>
            <person name="Martin F."/>
        </authorList>
    </citation>
    <scope>NUCLEOTIDE SEQUENCE</scope>
    <source>
        <strain evidence="1">DAOM 197198</strain>
    </source>
</reference>
<proteinExistence type="predicted"/>
<dbReference type="AlphaFoldDB" id="U9U3D1"/>
<accession>U9U3D1</accession>
<sequence>MVSRYYQDAYQGMDLFQENDLVFAYEKGITNNTDSDNILMTSIMQRNHYSKILLILESNDNKMEVLLKEYINKRKTKRIKFGK</sequence>